<dbReference type="InterPro" id="IPR002867">
    <property type="entry name" value="IBR_dom"/>
</dbReference>
<dbReference type="GO" id="GO:0016567">
    <property type="term" value="P:protein ubiquitination"/>
    <property type="evidence" value="ECO:0007669"/>
    <property type="project" value="InterPro"/>
</dbReference>
<dbReference type="InterPro" id="IPR001841">
    <property type="entry name" value="Znf_RING"/>
</dbReference>
<dbReference type="InterPro" id="IPR031127">
    <property type="entry name" value="E3_UB_ligase_RBR"/>
</dbReference>
<feature type="domain" description="RING-type" evidence="10">
    <location>
        <begin position="127"/>
        <end position="177"/>
    </location>
</feature>
<feature type="non-terminal residue" evidence="12">
    <location>
        <position position="1"/>
    </location>
</feature>
<evidence type="ECO:0000256" key="1">
    <source>
        <dbReference type="ARBA" id="ARBA00001798"/>
    </source>
</evidence>
<dbReference type="PROSITE" id="PS00518">
    <property type="entry name" value="ZF_RING_1"/>
    <property type="match status" value="1"/>
</dbReference>
<keyword evidence="4" id="KW-0479">Metal-binding</keyword>
<dbReference type="EC" id="2.3.2.31" evidence="2"/>
<evidence type="ECO:0000259" key="11">
    <source>
        <dbReference type="PROSITE" id="PS51873"/>
    </source>
</evidence>
<evidence type="ECO:0000313" key="12">
    <source>
        <dbReference type="EMBL" id="CEK63287.1"/>
    </source>
</evidence>
<dbReference type="InterPro" id="IPR017907">
    <property type="entry name" value="Znf_RING_CS"/>
</dbReference>
<keyword evidence="6 9" id="KW-0863">Zinc-finger</keyword>
<evidence type="ECO:0000256" key="4">
    <source>
        <dbReference type="ARBA" id="ARBA00022723"/>
    </source>
</evidence>
<sequence>IYDGFYDENLDAFQVIFNSNICTETLEICKNIPFEETSVEEIMNRVVSVLLDMKQNNQISVINSNSFDYMLKPKLNIIHNALNINVETFHAQDEIRRVSHTNTLQENMCKPGSIRNVVTNLDSSLFCGICYDNINPTQVEAASGTMLHRCGHRFCDECWRSHCRTRFKDGGVKMVCPGYSCDVIVGPVTLLSLLHVSEIIQLFQRMCEDEVEASPNSKWCPNLDCGRVIRIESEKLTNDLSLDVTCACGQEFCFSCLSQPHWPATCYQAEVYAEKLLTIKLPNETPEEKQSPATAVNSLSAKRGKVKAFEVEGRLCPKCMRFIEKNGGCNFISCKCGHYFCWACLKQSNNHYECKPNPVFVFEYTRRVMIKHIVTPSVKTPVNSTKQPSIDSKKPPKRYQKVTMCQKALQQRFESKEETYCKQLQEFAKRIASIAQRDHQLKRDLLSLLNVQCDLADDDSVVSTSVVLPVRKFLRSCHEIKLALHRVAEFTFVLLQDEPDSVDKRKVLRLANDLSGYCSFMKSILELGPNQDIRTAVKRLADIQIWARRALVAHIYSVNKFRS</sequence>
<dbReference type="AlphaFoldDB" id="A0A0B6Z4H9"/>
<dbReference type="SUPFAM" id="SSF57850">
    <property type="entry name" value="RING/U-box"/>
    <property type="match status" value="3"/>
</dbReference>
<dbReference type="GO" id="GO:0008270">
    <property type="term" value="F:zinc ion binding"/>
    <property type="evidence" value="ECO:0007669"/>
    <property type="project" value="UniProtKB-KW"/>
</dbReference>
<keyword evidence="7" id="KW-0833">Ubl conjugation pathway</keyword>
<dbReference type="SMART" id="SM00647">
    <property type="entry name" value="IBR"/>
    <property type="match status" value="2"/>
</dbReference>
<dbReference type="Gene3D" id="1.20.120.1750">
    <property type="match status" value="1"/>
</dbReference>
<keyword evidence="8" id="KW-0862">Zinc</keyword>
<dbReference type="PANTHER" id="PTHR11685">
    <property type="entry name" value="RBR FAMILY RING FINGER AND IBR DOMAIN-CONTAINING"/>
    <property type="match status" value="1"/>
</dbReference>
<dbReference type="Pfam" id="PF01485">
    <property type="entry name" value="IBR"/>
    <property type="match status" value="2"/>
</dbReference>
<dbReference type="PROSITE" id="PS51873">
    <property type="entry name" value="TRIAD"/>
    <property type="match status" value="1"/>
</dbReference>
<evidence type="ECO:0000256" key="9">
    <source>
        <dbReference type="PROSITE-ProRule" id="PRU00175"/>
    </source>
</evidence>
<proteinExistence type="predicted"/>
<dbReference type="EMBL" id="HACG01016422">
    <property type="protein sequence ID" value="CEK63287.1"/>
    <property type="molecule type" value="Transcribed_RNA"/>
</dbReference>
<evidence type="ECO:0000259" key="10">
    <source>
        <dbReference type="PROSITE" id="PS50089"/>
    </source>
</evidence>
<organism evidence="12">
    <name type="scientific">Arion vulgaris</name>
    <dbReference type="NCBI Taxonomy" id="1028688"/>
    <lineage>
        <taxon>Eukaryota</taxon>
        <taxon>Metazoa</taxon>
        <taxon>Spiralia</taxon>
        <taxon>Lophotrochozoa</taxon>
        <taxon>Mollusca</taxon>
        <taxon>Gastropoda</taxon>
        <taxon>Heterobranchia</taxon>
        <taxon>Euthyneura</taxon>
        <taxon>Panpulmonata</taxon>
        <taxon>Eupulmonata</taxon>
        <taxon>Stylommatophora</taxon>
        <taxon>Helicina</taxon>
        <taxon>Arionoidea</taxon>
        <taxon>Arionidae</taxon>
        <taxon>Arion</taxon>
    </lineage>
</organism>
<feature type="domain" description="RING-type" evidence="11">
    <location>
        <begin position="123"/>
        <end position="368"/>
    </location>
</feature>
<gene>
    <name evidence="12" type="primary">ORF47785</name>
</gene>
<evidence type="ECO:0000256" key="2">
    <source>
        <dbReference type="ARBA" id="ARBA00012251"/>
    </source>
</evidence>
<dbReference type="InterPro" id="IPR013083">
    <property type="entry name" value="Znf_RING/FYVE/PHD"/>
</dbReference>
<protein>
    <recommendedName>
        <fullName evidence="2">RBR-type E3 ubiquitin transferase</fullName>
        <ecNumber evidence="2">2.3.2.31</ecNumber>
    </recommendedName>
</protein>
<name>A0A0B6Z4H9_9EUPU</name>
<evidence type="ECO:0000256" key="5">
    <source>
        <dbReference type="ARBA" id="ARBA00022737"/>
    </source>
</evidence>
<evidence type="ECO:0000256" key="7">
    <source>
        <dbReference type="ARBA" id="ARBA00022786"/>
    </source>
</evidence>
<evidence type="ECO:0000256" key="8">
    <source>
        <dbReference type="ARBA" id="ARBA00022833"/>
    </source>
</evidence>
<dbReference type="InterPro" id="IPR044066">
    <property type="entry name" value="TRIAD_supradom"/>
</dbReference>
<dbReference type="CDD" id="cd20336">
    <property type="entry name" value="Rcat_RBR"/>
    <property type="match status" value="1"/>
</dbReference>
<keyword evidence="3" id="KW-0808">Transferase</keyword>
<keyword evidence="5" id="KW-0677">Repeat</keyword>
<accession>A0A0B6Z4H9</accession>
<comment type="catalytic activity">
    <reaction evidence="1">
        <text>[E2 ubiquitin-conjugating enzyme]-S-ubiquitinyl-L-cysteine + [acceptor protein]-L-lysine = [E2 ubiquitin-conjugating enzyme]-L-cysteine + [acceptor protein]-N(6)-ubiquitinyl-L-lysine.</text>
        <dbReference type="EC" id="2.3.2.31"/>
    </reaction>
</comment>
<evidence type="ECO:0000256" key="3">
    <source>
        <dbReference type="ARBA" id="ARBA00022679"/>
    </source>
</evidence>
<dbReference type="PROSITE" id="PS50089">
    <property type="entry name" value="ZF_RING_2"/>
    <property type="match status" value="1"/>
</dbReference>
<evidence type="ECO:0000256" key="6">
    <source>
        <dbReference type="ARBA" id="ARBA00022771"/>
    </source>
</evidence>
<dbReference type="Gene3D" id="3.30.40.10">
    <property type="entry name" value="Zinc/RING finger domain, C3HC4 (zinc finger)"/>
    <property type="match status" value="1"/>
</dbReference>
<reference evidence="12" key="1">
    <citation type="submission" date="2014-12" db="EMBL/GenBank/DDBJ databases">
        <title>Insight into the proteome of Arion vulgaris.</title>
        <authorList>
            <person name="Aradska J."/>
            <person name="Bulat T."/>
            <person name="Smidak R."/>
            <person name="Sarate P."/>
            <person name="Gangsoo J."/>
            <person name="Sialana F."/>
            <person name="Bilban M."/>
            <person name="Lubec G."/>
        </authorList>
    </citation>
    <scope>NUCLEOTIDE SEQUENCE</scope>
    <source>
        <tissue evidence="12">Skin</tissue>
    </source>
</reference>
<dbReference type="GO" id="GO:0061630">
    <property type="term" value="F:ubiquitin protein ligase activity"/>
    <property type="evidence" value="ECO:0007669"/>
    <property type="project" value="UniProtKB-EC"/>
</dbReference>